<dbReference type="Proteomes" id="UP000295301">
    <property type="component" value="Unassembled WGS sequence"/>
</dbReference>
<dbReference type="AlphaFoldDB" id="A0A4R5VFV2"/>
<comment type="caution">
    <text evidence="1">The sequence shown here is derived from an EMBL/GenBank/DDBJ whole genome shotgun (WGS) entry which is preliminary data.</text>
</comment>
<evidence type="ECO:0000313" key="2">
    <source>
        <dbReference type="Proteomes" id="UP000295301"/>
    </source>
</evidence>
<sequence>MAVTDFAIATGWIMLDAAGFKSLSFADSTAGAVVTMTGSDLKIVLEGLSTADLIASDVVFL</sequence>
<name>A0A4R5VFV2_9RHOB</name>
<gene>
    <name evidence="1" type="ORF">E1832_03090</name>
</gene>
<dbReference type="RefSeq" id="WP_133358271.1">
    <property type="nucleotide sequence ID" value="NZ_SMUV01000045.1"/>
</dbReference>
<accession>A0A4R5VFV2</accession>
<dbReference type="EMBL" id="SMUV01000045">
    <property type="protein sequence ID" value="TDK51601.1"/>
    <property type="molecule type" value="Genomic_DNA"/>
</dbReference>
<evidence type="ECO:0000313" key="1">
    <source>
        <dbReference type="EMBL" id="TDK51601.1"/>
    </source>
</evidence>
<reference evidence="1 2" key="1">
    <citation type="submission" date="2019-03" db="EMBL/GenBank/DDBJ databases">
        <title>Ruegeria lutea sp. nov., a novel strain, isolated from marine sediment, the Masan Bay, South Korea.</title>
        <authorList>
            <person name="Kim J."/>
            <person name="Kim D.-Y."/>
            <person name="Lee S.-S."/>
        </authorList>
    </citation>
    <scope>NUCLEOTIDE SEQUENCE [LARGE SCALE GENOMIC DNA]</scope>
    <source>
        <strain evidence="1 2">318-1</strain>
    </source>
</reference>
<keyword evidence="2" id="KW-1185">Reference proteome</keyword>
<proteinExistence type="predicted"/>
<protein>
    <submittedName>
        <fullName evidence="1">Uncharacterized protein</fullName>
    </submittedName>
</protein>
<organism evidence="1 2">
    <name type="scientific">Antarcticimicrobium luteum</name>
    <dbReference type="NCBI Taxonomy" id="2547397"/>
    <lineage>
        <taxon>Bacteria</taxon>
        <taxon>Pseudomonadati</taxon>
        <taxon>Pseudomonadota</taxon>
        <taxon>Alphaproteobacteria</taxon>
        <taxon>Rhodobacterales</taxon>
        <taxon>Paracoccaceae</taxon>
        <taxon>Antarcticimicrobium</taxon>
    </lineage>
</organism>